<dbReference type="GO" id="GO:0005549">
    <property type="term" value="F:odorant binding"/>
    <property type="evidence" value="ECO:0007669"/>
    <property type="project" value="InterPro"/>
</dbReference>
<organism evidence="2">
    <name type="scientific">Diabrotica virgifera virgifera</name>
    <name type="common">western corn rootworm</name>
    <dbReference type="NCBI Taxonomy" id="50390"/>
    <lineage>
        <taxon>Eukaryota</taxon>
        <taxon>Metazoa</taxon>
        <taxon>Ecdysozoa</taxon>
        <taxon>Arthropoda</taxon>
        <taxon>Hexapoda</taxon>
        <taxon>Insecta</taxon>
        <taxon>Pterygota</taxon>
        <taxon>Neoptera</taxon>
        <taxon>Endopterygota</taxon>
        <taxon>Coleoptera</taxon>
        <taxon>Polyphaga</taxon>
        <taxon>Cucujiformia</taxon>
        <taxon>Chrysomeloidea</taxon>
        <taxon>Chrysomelidae</taxon>
        <taxon>Galerucinae</taxon>
        <taxon>Diabroticina</taxon>
        <taxon>Diabroticites</taxon>
        <taxon>Diabrotica</taxon>
    </lineage>
</organism>
<protein>
    <submittedName>
        <fullName evidence="2">Uncharacterized protein LOC114348597 isoform X2</fullName>
    </submittedName>
</protein>
<dbReference type="CDD" id="cd23992">
    <property type="entry name" value="PBP_GOBP"/>
    <property type="match status" value="1"/>
</dbReference>
<reference evidence="2" key="1">
    <citation type="submission" date="2025-08" db="UniProtKB">
        <authorList>
            <consortium name="RefSeq"/>
        </authorList>
    </citation>
    <scope>IDENTIFICATION</scope>
    <source>
        <tissue evidence="2">Whole insect</tissue>
    </source>
</reference>
<dbReference type="Pfam" id="PF01395">
    <property type="entry name" value="PBP_GOBP"/>
    <property type="match status" value="1"/>
</dbReference>
<evidence type="ECO:0000256" key="1">
    <source>
        <dbReference type="SAM" id="SignalP"/>
    </source>
</evidence>
<dbReference type="Gene3D" id="1.10.238.20">
    <property type="entry name" value="Pheromone/general odorant binding protein domain"/>
    <property type="match status" value="1"/>
</dbReference>
<dbReference type="AlphaFoldDB" id="A0A6P7H8S9"/>
<gene>
    <name evidence="2" type="primary">LOC114348597</name>
</gene>
<evidence type="ECO:0000313" key="2">
    <source>
        <dbReference type="RefSeq" id="XP_028155012.1"/>
    </source>
</evidence>
<feature type="chain" id="PRO_5028184467" evidence="1">
    <location>
        <begin position="18"/>
        <end position="158"/>
    </location>
</feature>
<feature type="signal peptide" evidence="1">
    <location>
        <begin position="1"/>
        <end position="17"/>
    </location>
</feature>
<keyword evidence="1" id="KW-0732">Signal</keyword>
<name>A0A6P7H8S9_DIAVI</name>
<dbReference type="InterPro" id="IPR036728">
    <property type="entry name" value="PBP_GOBP_sf"/>
</dbReference>
<dbReference type="RefSeq" id="XP_028155012.1">
    <property type="nucleotide sequence ID" value="XM_028299211.1"/>
</dbReference>
<proteinExistence type="predicted"/>
<dbReference type="SUPFAM" id="SSF47565">
    <property type="entry name" value="Insect pheromone/odorant-binding proteins"/>
    <property type="match status" value="1"/>
</dbReference>
<accession>A0A6P7H8S9</accession>
<sequence>MTKLLMVFIAVFVAVLADTAEEDQQKAYEIYQMTVQKSKEDLAECVQKLGRFPSYVNEKGKYFKDVNKKEREHIGELYLCAYKKLGVMTENGDILDDKFYAFLIDVNGDSNDYRDSRKAYIEQFITRCRPPKRQGLTPAHKVFLYESCLRNGTFVPSL</sequence>
<dbReference type="InterPro" id="IPR006170">
    <property type="entry name" value="PBP/GOBP"/>
</dbReference>